<accession>A0A9W8NGT4</accession>
<reference evidence="2" key="1">
    <citation type="submission" date="2022-07" db="EMBL/GenBank/DDBJ databases">
        <title>Genome Sequence of Xylaria arbuscula.</title>
        <authorList>
            <person name="Buettner E."/>
        </authorList>
    </citation>
    <scope>NUCLEOTIDE SEQUENCE</scope>
    <source>
        <strain evidence="2">VT107</strain>
    </source>
</reference>
<name>A0A9W8NGT4_9PEZI</name>
<feature type="region of interest" description="Disordered" evidence="1">
    <location>
        <begin position="124"/>
        <end position="143"/>
    </location>
</feature>
<evidence type="ECO:0000256" key="1">
    <source>
        <dbReference type="SAM" id="MobiDB-lite"/>
    </source>
</evidence>
<keyword evidence="3" id="KW-1185">Reference proteome</keyword>
<organism evidence="2 3">
    <name type="scientific">Xylaria arbuscula</name>
    <dbReference type="NCBI Taxonomy" id="114810"/>
    <lineage>
        <taxon>Eukaryota</taxon>
        <taxon>Fungi</taxon>
        <taxon>Dikarya</taxon>
        <taxon>Ascomycota</taxon>
        <taxon>Pezizomycotina</taxon>
        <taxon>Sordariomycetes</taxon>
        <taxon>Xylariomycetidae</taxon>
        <taxon>Xylariales</taxon>
        <taxon>Xylariaceae</taxon>
        <taxon>Xylaria</taxon>
    </lineage>
</organism>
<dbReference type="VEuPathDB" id="FungiDB:F4678DRAFT_21480"/>
<evidence type="ECO:0000313" key="3">
    <source>
        <dbReference type="Proteomes" id="UP001148614"/>
    </source>
</evidence>
<sequence>MTAGTSSAVHHRQPPLKQKMALGIKSLFGTARRFATGEEPSMAADVAELFPSTDPAVDGDDCTHDCESCNVSYPRGFKIEESDLLYGHVKGWSTHVIVATGKTDWVRDVEDEKGSVMEAFGAATKPSNGNTIDQLANGHHHVE</sequence>
<protein>
    <submittedName>
        <fullName evidence="2">Uncharacterized protein</fullName>
    </submittedName>
</protein>
<dbReference type="EMBL" id="JANPWZ010000580">
    <property type="protein sequence ID" value="KAJ3574901.1"/>
    <property type="molecule type" value="Genomic_DNA"/>
</dbReference>
<dbReference type="AlphaFoldDB" id="A0A9W8NGT4"/>
<feature type="compositionally biased region" description="Polar residues" evidence="1">
    <location>
        <begin position="125"/>
        <end position="134"/>
    </location>
</feature>
<proteinExistence type="predicted"/>
<dbReference type="Proteomes" id="UP001148614">
    <property type="component" value="Unassembled WGS sequence"/>
</dbReference>
<gene>
    <name evidence="2" type="ORF">NPX13_g4215</name>
</gene>
<comment type="caution">
    <text evidence="2">The sequence shown here is derived from an EMBL/GenBank/DDBJ whole genome shotgun (WGS) entry which is preliminary data.</text>
</comment>
<evidence type="ECO:0000313" key="2">
    <source>
        <dbReference type="EMBL" id="KAJ3574901.1"/>
    </source>
</evidence>